<dbReference type="GO" id="GO:0061630">
    <property type="term" value="F:ubiquitin protein ligase activity"/>
    <property type="evidence" value="ECO:0007669"/>
    <property type="project" value="UniProtKB-EC"/>
</dbReference>
<feature type="compositionally biased region" description="Polar residues" evidence="10">
    <location>
        <begin position="1366"/>
        <end position="1375"/>
    </location>
</feature>
<feature type="compositionally biased region" description="Acidic residues" evidence="10">
    <location>
        <begin position="1379"/>
        <end position="1390"/>
    </location>
</feature>
<dbReference type="Pfam" id="PF26192">
    <property type="entry name" value="RNF157-like_N"/>
    <property type="match status" value="1"/>
</dbReference>
<evidence type="ECO:0000313" key="12">
    <source>
        <dbReference type="EMBL" id="MBZ3879683.1"/>
    </source>
</evidence>
<feature type="compositionally biased region" description="Low complexity" evidence="10">
    <location>
        <begin position="1467"/>
        <end position="1495"/>
    </location>
</feature>
<organism evidence="12 13">
    <name type="scientific">Sciurus carolinensis</name>
    <name type="common">Eastern gray squirrel</name>
    <dbReference type="NCBI Taxonomy" id="30640"/>
    <lineage>
        <taxon>Eukaryota</taxon>
        <taxon>Metazoa</taxon>
        <taxon>Chordata</taxon>
        <taxon>Craniata</taxon>
        <taxon>Vertebrata</taxon>
        <taxon>Euteleostomi</taxon>
        <taxon>Mammalia</taxon>
        <taxon>Eutheria</taxon>
        <taxon>Euarchontoglires</taxon>
        <taxon>Glires</taxon>
        <taxon>Rodentia</taxon>
        <taxon>Sciuromorpha</taxon>
        <taxon>Sciuridae</taxon>
        <taxon>Sciurinae</taxon>
        <taxon>Sciurini</taxon>
        <taxon>Sciurus</taxon>
    </lineage>
</organism>
<dbReference type="InterPro" id="IPR013083">
    <property type="entry name" value="Znf_RING/FYVE/PHD"/>
</dbReference>
<evidence type="ECO:0000256" key="2">
    <source>
        <dbReference type="ARBA" id="ARBA00012483"/>
    </source>
</evidence>
<dbReference type="GO" id="GO:0008270">
    <property type="term" value="F:zinc ion binding"/>
    <property type="evidence" value="ECO:0007669"/>
    <property type="project" value="UniProtKB-KW"/>
</dbReference>
<comment type="caution">
    <text evidence="12">The sequence shown here is derived from an EMBL/GenBank/DDBJ whole genome shotgun (WGS) entry which is preliminary data.</text>
</comment>
<feature type="domain" description="RING-type" evidence="11">
    <location>
        <begin position="1194"/>
        <end position="1233"/>
    </location>
</feature>
<feature type="compositionally biased region" description="Polar residues" evidence="10">
    <location>
        <begin position="1457"/>
        <end position="1466"/>
    </location>
</feature>
<dbReference type="SMART" id="SM00184">
    <property type="entry name" value="RING"/>
    <property type="match status" value="1"/>
</dbReference>
<keyword evidence="9" id="KW-0175">Coiled coil</keyword>
<feature type="region of interest" description="Disordered" evidence="10">
    <location>
        <begin position="1356"/>
        <end position="1495"/>
    </location>
</feature>
<protein>
    <recommendedName>
        <fullName evidence="2">RING-type E3 ubiquitin transferase</fullName>
        <ecNumber evidence="2">2.3.2.27</ecNumber>
    </recommendedName>
</protein>
<keyword evidence="13" id="KW-1185">Reference proteome</keyword>
<dbReference type="PANTHER" id="PTHR47080">
    <property type="entry name" value="CHROMOSOME 16 OPEN READING FRAME 96"/>
    <property type="match status" value="1"/>
</dbReference>
<evidence type="ECO:0000256" key="9">
    <source>
        <dbReference type="SAM" id="Coils"/>
    </source>
</evidence>
<evidence type="ECO:0000256" key="7">
    <source>
        <dbReference type="ARBA" id="ARBA00022833"/>
    </source>
</evidence>
<feature type="compositionally biased region" description="Basic and acidic residues" evidence="10">
    <location>
        <begin position="880"/>
        <end position="892"/>
    </location>
</feature>
<feature type="region of interest" description="Disordered" evidence="10">
    <location>
        <begin position="869"/>
        <end position="895"/>
    </location>
</feature>
<dbReference type="EMBL" id="JAATJV010367800">
    <property type="protein sequence ID" value="MBZ3879683.1"/>
    <property type="molecule type" value="Genomic_DNA"/>
</dbReference>
<proteinExistence type="predicted"/>
<sequence length="1495" mass="163950">MSFSLTFMELTDIAIPQCGVVNFKALHLLLQGILEHIQMAELKKVLSGDEDFLQNSQVVLTPREGDAQPVIHPVKRLSNVFDQVVNRIDKIESQLAVLQDLPSTAQLLEGSQGTNRPAQDLWHLIKLRKMVEGNEEAMEKSMVTLQDLLTDICTLKVTIETLRKDVDMMKDLFEKICPEKMDLFSEDLKVQSRKMSTLQHEMASLQSKIHSLPKAEEVVLWSGLHEAMFTPEAASLELETSNQGQTTDQLPEAALAQVEPLSPAPVSGPVQDPSLQQTAWPSPVPQLPSGQEPAQAVLRSSDQGPGQPQAHTPGPGPGPFPVPRPGPAPAPRPGPGPAPGAWPSPPGGGPGPRGWPGAGTWPLFNFLQPGRGPSDPQQPSRAPPPATEWGSSWPRLLWPRQLFKTPEAQELPTVEEKGEEYYPYYRIGPQDGLPRGEAPKDQAPRGGAPAVHLKGPQDPLQEMKNAVGLAAAAAASYAAAANSAAQTAKAIAKAMDAPATKLATIATTLAASGPFGIFSDVLGAGSSRGATEPLTFDAEKELEDSAIDSEDLPTVSIPPTTILSQAMLVAKQAMSPEDKKTAVKYSMSHIAQVPVRHDSLREEFAQLSANLQQRLDGLVNPEVFSKLVTAVDVLQEKMNNLQKSRLKEEELERIWGTQIESMKNHYIVLDRLVGNLQTRMDEFKTLQAQIKSLDLTKANTNMVEQELRETSAPKLEKTNQRTEASRGDLETVVAELHETFQSILFKLTTHQDHWNKVVEQLKKDLSTKLVHSDLDVLKKGLEEVWEVVKKLLLEGLLYDPDSAAGFRRKLFERVKCISCDRPVEMMTGPQLITIRKARLLSKLRPASANSYEYLQRQMMREHQRLQIQEDGLRSQQDWGDGPRHDPTLKSKPGDLATLYPYGDPQVLDYDTAEVDILGVDGILYKGRMNSHFGTQPLATAEKELAGNYFASHFFMGGEKFDTPHPEGYLFGENMDLNFLGSRPVQFPYVTPAPHEPVKTLRSLVNIRKDSLRLVRYKEDADSPTEDGGTPRVLYGLEFTFDADARVAITIYCQAAEEFLNGTAVYSPKSPPLQSETVHYKRGVSQHFSLPSFKIDFSEWKDDELNFDLDRGVFPVVIQAVVDEGDVVEVTGHAHVLLAAFEKHMDGSFSVKPLKQKQIVDRVSYLLQEIYGIENKNNQETKPADDENSDNSNECVVCLSDLRDTLILPCRHLCLCTSCADTLRYQANNCPICRLPFRALLQIRAVRKKPGALSPISFSPVLAQSMDHDEHSCPFKKSKSHPASLVSKNPKRETSSDSIPPGYEPISLLEALNGLRAVSPAIPSAPLYEEITYSGVSDGLSQASCPLAGMERILESGHQAKPRSKSPDSTLRSPSSPIHEEDEEKLSEDSDAPLPPSGAELALRESSPESFAAEEADASSLKQGSRVPSIEDVLQDSSPEHQGCSQPGPPADIYLPGWSTSMETSCSLGSLGTTGPPWPPLGGSSPDPGTTDLTPL</sequence>
<evidence type="ECO:0000256" key="8">
    <source>
        <dbReference type="PROSITE-ProRule" id="PRU00175"/>
    </source>
</evidence>
<dbReference type="PROSITE" id="PS50089">
    <property type="entry name" value="ZF_RING_2"/>
    <property type="match status" value="1"/>
</dbReference>
<evidence type="ECO:0000256" key="5">
    <source>
        <dbReference type="ARBA" id="ARBA00022771"/>
    </source>
</evidence>
<feature type="region of interest" description="Disordered" evidence="10">
    <location>
        <begin position="706"/>
        <end position="726"/>
    </location>
</feature>
<dbReference type="InterPro" id="IPR001841">
    <property type="entry name" value="Znf_RING"/>
</dbReference>
<comment type="catalytic activity">
    <reaction evidence="1">
        <text>S-ubiquitinyl-[E2 ubiquitin-conjugating enzyme]-L-cysteine + [acceptor protein]-L-lysine = [E2 ubiquitin-conjugating enzyme]-L-cysteine + N(6)-ubiquitinyl-[acceptor protein]-L-lysine.</text>
        <dbReference type="EC" id="2.3.2.27"/>
    </reaction>
</comment>
<feature type="coiled-coil region" evidence="9">
    <location>
        <begin position="74"/>
        <end position="101"/>
    </location>
</feature>
<keyword evidence="7" id="KW-0862">Zinc</keyword>
<keyword evidence="6" id="KW-0833">Ubl conjugation pathway</keyword>
<keyword evidence="5 8" id="KW-0863">Zinc-finger</keyword>
<feature type="region of interest" description="Disordered" evidence="10">
    <location>
        <begin position="262"/>
        <end position="393"/>
    </location>
</feature>
<feature type="region of interest" description="Disordered" evidence="10">
    <location>
        <begin position="1269"/>
        <end position="1300"/>
    </location>
</feature>
<dbReference type="FunFam" id="3.30.40.10:FF:000013">
    <property type="entry name" value="E3 ubiquitin-protein ligase MGRN1 isoform 1"/>
    <property type="match status" value="1"/>
</dbReference>
<dbReference type="InterPro" id="IPR032013">
    <property type="entry name" value="DUF4795"/>
</dbReference>
<feature type="compositionally biased region" description="Pro residues" evidence="10">
    <location>
        <begin position="314"/>
        <end position="349"/>
    </location>
</feature>
<dbReference type="PANTHER" id="PTHR47080:SF1">
    <property type="entry name" value="CHROMOSOME 16 OPEN READING FRAME 96"/>
    <property type="match status" value="1"/>
</dbReference>
<evidence type="ECO:0000256" key="6">
    <source>
        <dbReference type="ARBA" id="ARBA00022786"/>
    </source>
</evidence>
<feature type="compositionally biased region" description="Polar residues" evidence="10">
    <location>
        <begin position="298"/>
        <end position="310"/>
    </location>
</feature>
<evidence type="ECO:0000256" key="1">
    <source>
        <dbReference type="ARBA" id="ARBA00000900"/>
    </source>
</evidence>
<dbReference type="Proteomes" id="UP001166674">
    <property type="component" value="Unassembled WGS sequence"/>
</dbReference>
<dbReference type="CDD" id="cd16816">
    <property type="entry name" value="mRING-HC-C3HC5_MGRN1"/>
    <property type="match status" value="1"/>
</dbReference>
<keyword evidence="3" id="KW-0808">Transferase</keyword>
<evidence type="ECO:0000259" key="11">
    <source>
        <dbReference type="PROSITE" id="PS50089"/>
    </source>
</evidence>
<dbReference type="InterPro" id="IPR058981">
    <property type="entry name" value="MGRN1/RNF157-like_N"/>
</dbReference>
<evidence type="ECO:0000256" key="4">
    <source>
        <dbReference type="ARBA" id="ARBA00022723"/>
    </source>
</evidence>
<dbReference type="GO" id="GO:0016567">
    <property type="term" value="P:protein ubiquitination"/>
    <property type="evidence" value="ECO:0007669"/>
    <property type="project" value="UniProtKB-ARBA"/>
</dbReference>
<keyword evidence="4" id="KW-0479">Metal-binding</keyword>
<dbReference type="Pfam" id="PF16043">
    <property type="entry name" value="DUF4795"/>
    <property type="match status" value="1"/>
</dbReference>
<feature type="region of interest" description="Disordered" evidence="10">
    <location>
        <begin position="430"/>
        <end position="453"/>
    </location>
</feature>
<dbReference type="SUPFAM" id="SSF57850">
    <property type="entry name" value="RING/U-box"/>
    <property type="match status" value="1"/>
</dbReference>
<name>A0AA41MX65_SCICA</name>
<dbReference type="Gene3D" id="3.30.40.10">
    <property type="entry name" value="Zinc/RING finger domain, C3HC4 (zinc finger)"/>
    <property type="match status" value="1"/>
</dbReference>
<gene>
    <name evidence="12" type="ORF">SUZIE_154160</name>
</gene>
<accession>A0AA41MX65</accession>
<dbReference type="Pfam" id="PF13920">
    <property type="entry name" value="zf-C3HC4_3"/>
    <property type="match status" value="1"/>
</dbReference>
<evidence type="ECO:0000256" key="3">
    <source>
        <dbReference type="ARBA" id="ARBA00022679"/>
    </source>
</evidence>
<evidence type="ECO:0000313" key="13">
    <source>
        <dbReference type="Proteomes" id="UP001166674"/>
    </source>
</evidence>
<dbReference type="EC" id="2.3.2.27" evidence="2"/>
<evidence type="ECO:0000256" key="10">
    <source>
        <dbReference type="SAM" id="MobiDB-lite"/>
    </source>
</evidence>
<reference evidence="12" key="1">
    <citation type="submission" date="2020-03" db="EMBL/GenBank/DDBJ databases">
        <title>Studies in the Genomics of Life Span.</title>
        <authorList>
            <person name="Glass D."/>
        </authorList>
    </citation>
    <scope>NUCLEOTIDE SEQUENCE</scope>
    <source>
        <strain evidence="12">SUZIE</strain>
        <tissue evidence="12">Muscle</tissue>
    </source>
</reference>